<dbReference type="PANTHER" id="PTHR42996:SF1">
    <property type="entry name" value="PHOSPHATE-BINDING PROTEIN PSTS"/>
    <property type="match status" value="1"/>
</dbReference>
<dbReference type="GO" id="GO:0043190">
    <property type="term" value="C:ATP-binding cassette (ABC) transporter complex"/>
    <property type="evidence" value="ECO:0007669"/>
    <property type="project" value="InterPro"/>
</dbReference>
<evidence type="ECO:0000256" key="1">
    <source>
        <dbReference type="ARBA" id="ARBA00008725"/>
    </source>
</evidence>
<dbReference type="PIRSF" id="PIRSF002756">
    <property type="entry name" value="PstS"/>
    <property type="match status" value="1"/>
</dbReference>
<feature type="binding site" evidence="5">
    <location>
        <begin position="63"/>
        <end position="65"/>
    </location>
    <ligand>
        <name>phosphate</name>
        <dbReference type="ChEBI" id="CHEBI:43474"/>
    </ligand>
</feature>
<dbReference type="SUPFAM" id="SSF53850">
    <property type="entry name" value="Periplasmic binding protein-like II"/>
    <property type="match status" value="1"/>
</dbReference>
<dbReference type="InterPro" id="IPR005673">
    <property type="entry name" value="ABC_phos-bd_PstS"/>
</dbReference>
<protein>
    <recommendedName>
        <fullName evidence="4">Phosphate-binding protein</fullName>
    </recommendedName>
</protein>
<comment type="similarity">
    <text evidence="1 4">Belongs to the PstS family.</text>
</comment>
<dbReference type="Proteomes" id="UP000293852">
    <property type="component" value="Unassembled WGS sequence"/>
</dbReference>
<feature type="binding site" evidence="5">
    <location>
        <position position="111"/>
    </location>
    <ligand>
        <name>phosphate</name>
        <dbReference type="ChEBI" id="CHEBI:43474"/>
    </ligand>
</feature>
<dbReference type="Pfam" id="PF12849">
    <property type="entry name" value="PBP_like_2"/>
    <property type="match status" value="1"/>
</dbReference>
<keyword evidence="9" id="KW-1185">Reference proteome</keyword>
<organism evidence="8 9">
    <name type="scientific">Xylanimonas ulmi</name>
    <dbReference type="NCBI Taxonomy" id="228973"/>
    <lineage>
        <taxon>Bacteria</taxon>
        <taxon>Bacillati</taxon>
        <taxon>Actinomycetota</taxon>
        <taxon>Actinomycetes</taxon>
        <taxon>Micrococcales</taxon>
        <taxon>Promicromonosporaceae</taxon>
        <taxon>Xylanimonas</taxon>
    </lineage>
</organism>
<feature type="domain" description="PBP" evidence="7">
    <location>
        <begin position="48"/>
        <end position="347"/>
    </location>
</feature>
<dbReference type="InterPro" id="IPR050962">
    <property type="entry name" value="Phosphate-bind_PstS"/>
</dbReference>
<dbReference type="GO" id="GO:0042301">
    <property type="term" value="F:phosphate ion binding"/>
    <property type="evidence" value="ECO:0007669"/>
    <property type="project" value="InterPro"/>
</dbReference>
<dbReference type="EMBL" id="SGWX01000001">
    <property type="protein sequence ID" value="RZS62111.1"/>
    <property type="molecule type" value="Genomic_DNA"/>
</dbReference>
<evidence type="ECO:0000256" key="2">
    <source>
        <dbReference type="ARBA" id="ARBA00022448"/>
    </source>
</evidence>
<reference evidence="8 9" key="1">
    <citation type="submission" date="2019-02" db="EMBL/GenBank/DDBJ databases">
        <title>Sequencing the genomes of 1000 actinobacteria strains.</title>
        <authorList>
            <person name="Klenk H.-P."/>
        </authorList>
    </citation>
    <scope>NUCLEOTIDE SEQUENCE [LARGE SCALE GENOMIC DNA]</scope>
    <source>
        <strain evidence="8 9">DSM 16932</strain>
    </source>
</reference>
<evidence type="ECO:0000256" key="4">
    <source>
        <dbReference type="PIRNR" id="PIRNR002756"/>
    </source>
</evidence>
<proteinExistence type="inferred from homology"/>
<dbReference type="OrthoDB" id="9801510at2"/>
<evidence type="ECO:0000259" key="7">
    <source>
        <dbReference type="Pfam" id="PF12849"/>
    </source>
</evidence>
<feature type="binding site" evidence="5">
    <location>
        <position position="93"/>
    </location>
    <ligand>
        <name>phosphate</name>
        <dbReference type="ChEBI" id="CHEBI:43474"/>
    </ligand>
</feature>
<dbReference type="InterPro" id="IPR024370">
    <property type="entry name" value="PBP_domain"/>
</dbReference>
<evidence type="ECO:0000256" key="6">
    <source>
        <dbReference type="SAM" id="SignalP"/>
    </source>
</evidence>
<evidence type="ECO:0000313" key="8">
    <source>
        <dbReference type="EMBL" id="RZS62111.1"/>
    </source>
</evidence>
<keyword evidence="2 4" id="KW-0813">Transport</keyword>
<evidence type="ECO:0000256" key="3">
    <source>
        <dbReference type="ARBA" id="ARBA00022592"/>
    </source>
</evidence>
<dbReference type="NCBIfam" id="TIGR00975">
    <property type="entry name" value="3a0107s03"/>
    <property type="match status" value="1"/>
</dbReference>
<feature type="binding site" evidence="5">
    <location>
        <begin position="199"/>
        <end position="201"/>
    </location>
    <ligand>
        <name>phosphate</name>
        <dbReference type="ChEBI" id="CHEBI:43474"/>
    </ligand>
</feature>
<dbReference type="PROSITE" id="PS51257">
    <property type="entry name" value="PROKAR_LIPOPROTEIN"/>
    <property type="match status" value="1"/>
</dbReference>
<dbReference type="GO" id="GO:0035435">
    <property type="term" value="P:phosphate ion transmembrane transport"/>
    <property type="evidence" value="ECO:0007669"/>
    <property type="project" value="InterPro"/>
</dbReference>
<gene>
    <name evidence="8" type="ORF">EV386_2430</name>
</gene>
<accession>A0A4Q7M427</accession>
<dbReference type="AlphaFoldDB" id="A0A4Q7M427"/>
<dbReference type="Gene3D" id="3.40.190.10">
    <property type="entry name" value="Periplasmic binding protein-like II"/>
    <property type="match status" value="2"/>
</dbReference>
<evidence type="ECO:0000256" key="5">
    <source>
        <dbReference type="PIRSR" id="PIRSR002756-1"/>
    </source>
</evidence>
<dbReference type="CDD" id="cd13565">
    <property type="entry name" value="PBP2_PstS"/>
    <property type="match status" value="1"/>
</dbReference>
<keyword evidence="3 4" id="KW-0592">Phosphate transport</keyword>
<dbReference type="PANTHER" id="PTHR42996">
    <property type="entry name" value="PHOSPHATE-BINDING PROTEIN PSTS"/>
    <property type="match status" value="1"/>
</dbReference>
<feature type="chain" id="PRO_5020439210" description="Phosphate-binding protein" evidence="6">
    <location>
        <begin position="31"/>
        <end position="379"/>
    </location>
</feature>
<feature type="signal peptide" evidence="6">
    <location>
        <begin position="1"/>
        <end position="30"/>
    </location>
</feature>
<evidence type="ECO:0000313" key="9">
    <source>
        <dbReference type="Proteomes" id="UP000293852"/>
    </source>
</evidence>
<keyword evidence="6" id="KW-0732">Signal</keyword>
<sequence>MDRHVKLSRISRAGTAVIVGALALTLAACGSDNPTGDATGDATNDAAASPAAAISGTFAGAGSSAQANAIKAWTAAFQSDNPDVTINYDDSGSGAGREQFIAGGLAWAGSDSALKDEEIEASQTFCGADGAINIPVYISPIAIAYNLPGVADLNLSAENIAKIFTGAITTWDDPAIVADNPDASLPATAITPVHRSDKSGTTNNFTDWLHANAGDIWTDEKNDAWPLQGGDSAQGTSGVAGVLSQTEGSVGYIDESGVTPDLNIAKIKVGDTFTALTPEGAAAVVSASPLVEGRSANDVSVQIDRTATAEGDYPLLLVSYAIACQNYSDAATGEFAQAWLSFIVSPEAQDIAAQAAGSAPLAGEIADKAAAAAASITVG</sequence>
<comment type="caution">
    <text evidence="8">The sequence shown here is derived from an EMBL/GenBank/DDBJ whole genome shotgun (WGS) entry which is preliminary data.</text>
</comment>
<name>A0A4Q7M427_9MICO</name>